<comment type="caution">
    <text evidence="2">The sequence shown here is derived from an EMBL/GenBank/DDBJ whole genome shotgun (WGS) entry which is preliminary data.</text>
</comment>
<reference evidence="2 3" key="1">
    <citation type="submission" date="2020-07" db="EMBL/GenBank/DDBJ databases">
        <title>Sequencing the genomes of 1000 actinobacteria strains.</title>
        <authorList>
            <person name="Klenk H.-P."/>
        </authorList>
    </citation>
    <scope>NUCLEOTIDE SEQUENCE [LARGE SCALE GENOMIC DNA]</scope>
    <source>
        <strain evidence="2 3">DSM 19970</strain>
    </source>
</reference>
<gene>
    <name evidence="2" type="ORF">BKA03_000520</name>
</gene>
<sequence length="58" mass="6206">MDDARLNGRLRPGRLDRFGEPAQPVAADDEHVLDAAVGEFPANPGPELRPFGGLDPDP</sequence>
<accession>A0A7Y9Z873</accession>
<dbReference type="EMBL" id="JACBZO010000001">
    <property type="protein sequence ID" value="NYI40401.1"/>
    <property type="molecule type" value="Genomic_DNA"/>
</dbReference>
<evidence type="ECO:0000256" key="1">
    <source>
        <dbReference type="SAM" id="MobiDB-lite"/>
    </source>
</evidence>
<dbReference type="AlphaFoldDB" id="A0A7Y9Z873"/>
<keyword evidence="3" id="KW-1185">Reference proteome</keyword>
<proteinExistence type="predicted"/>
<dbReference type="Proteomes" id="UP000547973">
    <property type="component" value="Unassembled WGS sequence"/>
</dbReference>
<evidence type="ECO:0000313" key="2">
    <source>
        <dbReference type="EMBL" id="NYI40401.1"/>
    </source>
</evidence>
<feature type="region of interest" description="Disordered" evidence="1">
    <location>
        <begin position="1"/>
        <end position="23"/>
    </location>
</feature>
<organism evidence="2 3">
    <name type="scientific">Demequina lutea</name>
    <dbReference type="NCBI Taxonomy" id="431489"/>
    <lineage>
        <taxon>Bacteria</taxon>
        <taxon>Bacillati</taxon>
        <taxon>Actinomycetota</taxon>
        <taxon>Actinomycetes</taxon>
        <taxon>Micrococcales</taxon>
        <taxon>Demequinaceae</taxon>
        <taxon>Demequina</taxon>
    </lineage>
</organism>
<name>A0A7Y9Z873_9MICO</name>
<protein>
    <submittedName>
        <fullName evidence="2">Uncharacterized protein</fullName>
    </submittedName>
</protein>
<evidence type="ECO:0000313" key="3">
    <source>
        <dbReference type="Proteomes" id="UP000547973"/>
    </source>
</evidence>
<feature type="region of interest" description="Disordered" evidence="1">
    <location>
        <begin position="38"/>
        <end position="58"/>
    </location>
</feature>